<sequence length="67" mass="7181">MHAMAARLAAPLVHTGHLAGAGHNISLGHAARQYHLRVLAFLEACRDRRARPGPAERHGALTRRTGG</sequence>
<proteinExistence type="predicted"/>
<keyword evidence="2" id="KW-1185">Reference proteome</keyword>
<dbReference type="RefSeq" id="WP_311619040.1">
    <property type="nucleotide sequence ID" value="NZ_JAVREV010000010.1"/>
</dbReference>
<evidence type="ECO:0000313" key="1">
    <source>
        <dbReference type="EMBL" id="MDT0444579.1"/>
    </source>
</evidence>
<accession>A0ABU2S6H3</accession>
<gene>
    <name evidence="1" type="ORF">RM779_18515</name>
</gene>
<comment type="caution">
    <text evidence="1">The sequence shown here is derived from an EMBL/GenBank/DDBJ whole genome shotgun (WGS) entry which is preliminary data.</text>
</comment>
<organism evidence="1 2">
    <name type="scientific">Streptomyces johnsoniae</name>
    <dbReference type="NCBI Taxonomy" id="3075532"/>
    <lineage>
        <taxon>Bacteria</taxon>
        <taxon>Bacillati</taxon>
        <taxon>Actinomycetota</taxon>
        <taxon>Actinomycetes</taxon>
        <taxon>Kitasatosporales</taxon>
        <taxon>Streptomycetaceae</taxon>
        <taxon>Streptomyces</taxon>
    </lineage>
</organism>
<evidence type="ECO:0000313" key="2">
    <source>
        <dbReference type="Proteomes" id="UP001183615"/>
    </source>
</evidence>
<reference evidence="2" key="1">
    <citation type="submission" date="2023-07" db="EMBL/GenBank/DDBJ databases">
        <title>30 novel species of actinomycetes from the DSMZ collection.</title>
        <authorList>
            <person name="Nouioui I."/>
        </authorList>
    </citation>
    <scope>NUCLEOTIDE SEQUENCE [LARGE SCALE GENOMIC DNA]</scope>
    <source>
        <strain evidence="2">DSM 41886</strain>
    </source>
</reference>
<dbReference type="Proteomes" id="UP001183615">
    <property type="component" value="Unassembled WGS sequence"/>
</dbReference>
<dbReference type="EMBL" id="JAVREV010000010">
    <property type="protein sequence ID" value="MDT0444579.1"/>
    <property type="molecule type" value="Genomic_DNA"/>
</dbReference>
<name>A0ABU2S6H3_9ACTN</name>
<protein>
    <submittedName>
        <fullName evidence="1">Uncharacterized protein</fullName>
    </submittedName>
</protein>